<evidence type="ECO:0000313" key="2">
    <source>
        <dbReference type="EMBL" id="ANM44967.1"/>
    </source>
</evidence>
<feature type="compositionally biased region" description="Basic and acidic residues" evidence="1">
    <location>
        <begin position="11"/>
        <end position="20"/>
    </location>
</feature>
<evidence type="ECO:0000313" key="3">
    <source>
        <dbReference type="Proteomes" id="UP000224336"/>
    </source>
</evidence>
<evidence type="ECO:0000256" key="1">
    <source>
        <dbReference type="SAM" id="MobiDB-lite"/>
    </source>
</evidence>
<dbReference type="EMBL" id="KU521356">
    <property type="protein sequence ID" value="ANM44967.1"/>
    <property type="molecule type" value="Genomic_DNA"/>
</dbReference>
<feature type="region of interest" description="Disordered" evidence="1">
    <location>
        <begin position="1"/>
        <end position="20"/>
    </location>
</feature>
<organism evidence="2 3">
    <name type="scientific">Pseudomonas phage KTN4</name>
    <dbReference type="NCBI Taxonomy" id="1862701"/>
    <lineage>
        <taxon>Viruses</taxon>
        <taxon>Duplodnaviria</taxon>
        <taxon>Heunggongvirae</taxon>
        <taxon>Uroviricota</taxon>
        <taxon>Caudoviricetes</taxon>
        <taxon>Chimalliviridae</taxon>
        <taxon>Phikzvirus</taxon>
        <taxon>Phikzvirus phiKZ</taxon>
    </lineage>
</organism>
<reference evidence="2 3" key="1">
    <citation type="journal article" date="2016" name="Sci. Rep.">
        <title>A proposed integrated approach for the preclinical evaluation of phage therapy in Pseudomonas infections.</title>
        <authorList>
            <person name="Danis-Wlodarczyk K."/>
            <person name="Vandenheuvel D."/>
            <person name="Jang H.B."/>
            <person name="Briers Y."/>
            <person name="Olszak T."/>
            <person name="Arabski M."/>
            <person name="Wasik S."/>
            <person name="Drabik M."/>
            <person name="Higgins G."/>
            <person name="Tyrrell J."/>
            <person name="Harvey B.J."/>
            <person name="Noben J.P."/>
            <person name="Lavigne R."/>
            <person name="Drulis-Kawa Z."/>
        </authorList>
    </citation>
    <scope>NUCLEOTIDE SEQUENCE [LARGE SCALE GENOMIC DNA]</scope>
</reference>
<accession>A0A192Y5F8</accession>
<proteinExistence type="predicted"/>
<gene>
    <name evidence="2" type="ORF">KTN4_209</name>
</gene>
<name>A0A192Y5F8_9CAUD</name>
<protein>
    <submittedName>
        <fullName evidence="2">Uncharacterized protein</fullName>
    </submittedName>
</protein>
<dbReference type="Proteomes" id="UP000224336">
    <property type="component" value="Segment"/>
</dbReference>
<sequence>MFHGADLSDEPLEKKSSTTEEKVYADLEYEQQIRYTQSVKEKVLKAVLENTTGKVPTDKESVDMILKLTDSMDKTTIANRRIQVDSEGARSNRELAEGFAEFVKMQMNRNPLIRDPNDVPATPREIPDIPDEEFENYTIEEGETEIGIIMEESNAFMERMDAAREKELEND</sequence>